<dbReference type="OrthoDB" id="5949700at2759"/>
<evidence type="ECO:0000256" key="4">
    <source>
        <dbReference type="SAM" id="MobiDB-lite"/>
    </source>
</evidence>
<comment type="caution">
    <text evidence="7">The sequence shown here is derived from an EMBL/GenBank/DDBJ whole genome shotgun (WGS) entry which is preliminary data.</text>
</comment>
<dbReference type="PROSITE" id="PS50240">
    <property type="entry name" value="TRYPSIN_DOM"/>
    <property type="match status" value="1"/>
</dbReference>
<accession>A0A1W0X894</accession>
<feature type="region of interest" description="Disordered" evidence="4">
    <location>
        <begin position="127"/>
        <end position="185"/>
    </location>
</feature>
<feature type="compositionally biased region" description="Pro residues" evidence="4">
    <location>
        <begin position="174"/>
        <end position="185"/>
    </location>
</feature>
<evidence type="ECO:0000256" key="5">
    <source>
        <dbReference type="SAM" id="SignalP"/>
    </source>
</evidence>
<evidence type="ECO:0000259" key="6">
    <source>
        <dbReference type="PROSITE" id="PS50240"/>
    </source>
</evidence>
<dbReference type="PANTHER" id="PTHR24258">
    <property type="entry name" value="SERINE PROTEASE-RELATED"/>
    <property type="match status" value="1"/>
</dbReference>
<dbReference type="Gene3D" id="2.40.10.10">
    <property type="entry name" value="Trypsin-like serine proteases"/>
    <property type="match status" value="1"/>
</dbReference>
<organism evidence="7 8">
    <name type="scientific">Hypsibius exemplaris</name>
    <name type="common">Freshwater tardigrade</name>
    <dbReference type="NCBI Taxonomy" id="2072580"/>
    <lineage>
        <taxon>Eukaryota</taxon>
        <taxon>Metazoa</taxon>
        <taxon>Ecdysozoa</taxon>
        <taxon>Tardigrada</taxon>
        <taxon>Eutardigrada</taxon>
        <taxon>Parachela</taxon>
        <taxon>Hypsibioidea</taxon>
        <taxon>Hypsibiidae</taxon>
        <taxon>Hypsibius</taxon>
    </lineage>
</organism>
<keyword evidence="8" id="KW-1185">Reference proteome</keyword>
<proteinExistence type="predicted"/>
<keyword evidence="2" id="KW-0964">Secreted</keyword>
<evidence type="ECO:0000313" key="8">
    <source>
        <dbReference type="Proteomes" id="UP000192578"/>
    </source>
</evidence>
<dbReference type="PRINTS" id="PR00722">
    <property type="entry name" value="CHYMOTRYPSIN"/>
</dbReference>
<dbReference type="GO" id="GO:0005576">
    <property type="term" value="C:extracellular region"/>
    <property type="evidence" value="ECO:0007669"/>
    <property type="project" value="UniProtKB-SubCell"/>
</dbReference>
<keyword evidence="5" id="KW-0732">Signal</keyword>
<dbReference type="FunFam" id="2.40.10.10:FF:000038">
    <property type="entry name" value="Serine protease"/>
    <property type="match status" value="1"/>
</dbReference>
<dbReference type="PANTHER" id="PTHR24258:SF129">
    <property type="entry name" value="LP15124P-RELATED"/>
    <property type="match status" value="1"/>
</dbReference>
<feature type="compositionally biased region" description="Pro residues" evidence="4">
    <location>
        <begin position="235"/>
        <end position="248"/>
    </location>
</feature>
<feature type="region of interest" description="Disordered" evidence="4">
    <location>
        <begin position="230"/>
        <end position="286"/>
    </location>
</feature>
<feature type="domain" description="Peptidase S1" evidence="6">
    <location>
        <begin position="263"/>
        <end position="526"/>
    </location>
</feature>
<dbReference type="PROSITE" id="PS00134">
    <property type="entry name" value="TRYPSIN_HIS"/>
    <property type="match status" value="1"/>
</dbReference>
<reference evidence="8" key="1">
    <citation type="submission" date="2017-01" db="EMBL/GenBank/DDBJ databases">
        <title>Comparative genomics of anhydrobiosis in the tardigrade Hypsibius dujardini.</title>
        <authorList>
            <person name="Yoshida Y."/>
            <person name="Koutsovoulos G."/>
            <person name="Laetsch D."/>
            <person name="Stevens L."/>
            <person name="Kumar S."/>
            <person name="Horikawa D."/>
            <person name="Ishino K."/>
            <person name="Komine S."/>
            <person name="Tomita M."/>
            <person name="Blaxter M."/>
            <person name="Arakawa K."/>
        </authorList>
    </citation>
    <scope>NUCLEOTIDE SEQUENCE [LARGE SCALE GENOMIC DNA]</scope>
    <source>
        <strain evidence="8">Z151</strain>
    </source>
</reference>
<dbReference type="InterPro" id="IPR001254">
    <property type="entry name" value="Trypsin_dom"/>
</dbReference>
<dbReference type="InterPro" id="IPR043504">
    <property type="entry name" value="Peptidase_S1_PA_chymotrypsin"/>
</dbReference>
<gene>
    <name evidence="7" type="ORF">BV898_02347</name>
</gene>
<evidence type="ECO:0000313" key="7">
    <source>
        <dbReference type="EMBL" id="OQV23600.1"/>
    </source>
</evidence>
<dbReference type="EMBL" id="MTYJ01000010">
    <property type="protein sequence ID" value="OQV23600.1"/>
    <property type="molecule type" value="Genomic_DNA"/>
</dbReference>
<dbReference type="Proteomes" id="UP000192578">
    <property type="component" value="Unassembled WGS sequence"/>
</dbReference>
<dbReference type="AlphaFoldDB" id="A0A1W0X894"/>
<dbReference type="InterPro" id="IPR001314">
    <property type="entry name" value="Peptidase_S1A"/>
</dbReference>
<dbReference type="Pfam" id="PF00089">
    <property type="entry name" value="Trypsin"/>
    <property type="match status" value="1"/>
</dbReference>
<feature type="chain" id="PRO_5013094082" evidence="5">
    <location>
        <begin position="23"/>
        <end position="528"/>
    </location>
</feature>
<dbReference type="InterPro" id="IPR018114">
    <property type="entry name" value="TRYPSIN_HIS"/>
</dbReference>
<dbReference type="SUPFAM" id="SSF50494">
    <property type="entry name" value="Trypsin-like serine proteases"/>
    <property type="match status" value="1"/>
</dbReference>
<evidence type="ECO:0000256" key="3">
    <source>
        <dbReference type="ARBA" id="ARBA00023157"/>
    </source>
</evidence>
<name>A0A1W0X894_HYPEX</name>
<feature type="region of interest" description="Disordered" evidence="4">
    <location>
        <begin position="76"/>
        <end position="97"/>
    </location>
</feature>
<sequence length="528" mass="55714">MSSHSWSICLIVLTICTTGLIADDGDSSDSEESFVWSGVKATNSPAAGPKVRATVISSGRQFPNPRSRGQVVRVLQMPTDEDGQTQPSTPDKQPKNRSMIDDLFAGLLAGGQTSLENNVLSIQSSNTHLTHNDGRGPFIAGPVDGPGLGGPPPPPPNGGGFGNGFNNGGFQQQLPPPGQFAPQPLPPPIPNNCECLNIADCHDVAGFARQIRRMRQDFCAIGSVLCCSDPRPGSGGPPPPPPGRPPFRPQAQPVIVAPQGPPLIGGSRPGPPPPPQCGRKGGNPLARTLDVGNPRDVAEFGEYPWMAAILRLDLTYVCGAVLIDVNVVLTAAHCVAKLKGEDIIVRLGEYDVGEQQELPFQDVHVRSVVINGGYHSGTLRNDIAILLLDGPARLSSYIRPVCLPPPQDMSGLICTVTGWGKNRPRGHFSPILKEVDLPVIDNGKCEALYRGSAELGPVFNLHPSMLCAGLPGKDACSGDGGSPLVCNVDGAWRLAGLVSWGIGCGQYPGVYTRVQSFVPWINDVMSRG</sequence>
<comment type="subcellular location">
    <subcellularLocation>
        <location evidence="1">Secreted</location>
    </subcellularLocation>
</comment>
<dbReference type="GO" id="GO:0004252">
    <property type="term" value="F:serine-type endopeptidase activity"/>
    <property type="evidence" value="ECO:0007669"/>
    <property type="project" value="InterPro"/>
</dbReference>
<feature type="compositionally biased region" description="Gly residues" evidence="4">
    <location>
        <begin position="158"/>
        <end position="167"/>
    </location>
</feature>
<feature type="signal peptide" evidence="5">
    <location>
        <begin position="1"/>
        <end position="22"/>
    </location>
</feature>
<dbReference type="GO" id="GO:0006508">
    <property type="term" value="P:proteolysis"/>
    <property type="evidence" value="ECO:0007669"/>
    <property type="project" value="InterPro"/>
</dbReference>
<dbReference type="InterPro" id="IPR009003">
    <property type="entry name" value="Peptidase_S1_PA"/>
</dbReference>
<dbReference type="SMART" id="SM00020">
    <property type="entry name" value="Tryp_SPc"/>
    <property type="match status" value="1"/>
</dbReference>
<keyword evidence="3" id="KW-1015">Disulfide bond</keyword>
<evidence type="ECO:0000256" key="1">
    <source>
        <dbReference type="ARBA" id="ARBA00004613"/>
    </source>
</evidence>
<protein>
    <submittedName>
        <fullName evidence="7">Serine proteinase stubble</fullName>
    </submittedName>
</protein>
<dbReference type="CDD" id="cd00190">
    <property type="entry name" value="Tryp_SPc"/>
    <property type="match status" value="1"/>
</dbReference>
<evidence type="ECO:0000256" key="2">
    <source>
        <dbReference type="ARBA" id="ARBA00022525"/>
    </source>
</evidence>